<dbReference type="GO" id="GO:0006352">
    <property type="term" value="P:DNA-templated transcription initiation"/>
    <property type="evidence" value="ECO:0007669"/>
    <property type="project" value="InterPro"/>
</dbReference>
<evidence type="ECO:0000313" key="7">
    <source>
        <dbReference type="EMBL" id="OUS40496.1"/>
    </source>
</evidence>
<keyword evidence="4" id="KW-0804">Transcription</keyword>
<organism evidence="7 8">
    <name type="scientific">Oleispira antarctica</name>
    <dbReference type="NCBI Taxonomy" id="188908"/>
    <lineage>
        <taxon>Bacteria</taxon>
        <taxon>Pseudomonadati</taxon>
        <taxon>Pseudomonadota</taxon>
        <taxon>Gammaproteobacteria</taxon>
        <taxon>Oceanospirillales</taxon>
        <taxon>Oceanospirillaceae</taxon>
        <taxon>Oleispira</taxon>
    </lineage>
</organism>
<dbReference type="Proteomes" id="UP000227088">
    <property type="component" value="Unassembled WGS sequence"/>
</dbReference>
<dbReference type="Gene3D" id="1.10.1740.10">
    <property type="match status" value="1"/>
</dbReference>
<dbReference type="InterPro" id="IPR036388">
    <property type="entry name" value="WH-like_DNA-bd_sf"/>
</dbReference>
<sequence>MNLEKIWAEYRASLKAFLHSKISNAADVDDLLQDILLKSYQNLSKLRENESIKSWLFQIANHSIIDFYRRNSRINEFVQQDFDGESSSISTNIDFGIKSELSHCIAPFIQALPHDSAELLMAIDLNSQSQKAYAQSQGVSYSTLKSQVQKARGELRSLFDGCCKMTLDSQGNLMDYEHRHNSNNHCGKC</sequence>
<dbReference type="InterPro" id="IPR007627">
    <property type="entry name" value="RNA_pol_sigma70_r2"/>
</dbReference>
<comment type="similarity">
    <text evidence="1">Belongs to the sigma-70 factor family. ECF subfamily.</text>
</comment>
<dbReference type="PANTHER" id="PTHR43133:SF62">
    <property type="entry name" value="RNA POLYMERASE SIGMA FACTOR SIGZ"/>
    <property type="match status" value="1"/>
</dbReference>
<evidence type="ECO:0000256" key="1">
    <source>
        <dbReference type="ARBA" id="ARBA00010641"/>
    </source>
</evidence>
<dbReference type="InterPro" id="IPR013325">
    <property type="entry name" value="RNA_pol_sigma_r2"/>
</dbReference>
<reference evidence="8" key="1">
    <citation type="journal article" date="2017" name="Proc. Natl. Acad. Sci. U.S.A.">
        <title>Simulation of Deepwater Horizon oil plume reveals substrate specialization within a complex community of hydrocarbon degraders.</title>
        <authorList>
            <person name="Hu P."/>
            <person name="Dubinsky E.A."/>
            <person name="Probst A.J."/>
            <person name="Wang J."/>
            <person name="Sieber C.M.K."/>
            <person name="Tom L.M."/>
            <person name="Gardinali P."/>
            <person name="Banfield J.F."/>
            <person name="Atlas R.M."/>
            <person name="Andersen G.L."/>
        </authorList>
    </citation>
    <scope>NUCLEOTIDE SEQUENCE [LARGE SCALE GENOMIC DNA]</scope>
</reference>
<dbReference type="InterPro" id="IPR014284">
    <property type="entry name" value="RNA_pol_sigma-70_dom"/>
</dbReference>
<dbReference type="Gene3D" id="1.10.10.10">
    <property type="entry name" value="Winged helix-like DNA-binding domain superfamily/Winged helix DNA-binding domain"/>
    <property type="match status" value="1"/>
</dbReference>
<proteinExistence type="inferred from homology"/>
<dbReference type="PANTHER" id="PTHR43133">
    <property type="entry name" value="RNA POLYMERASE ECF-TYPE SIGMA FACTO"/>
    <property type="match status" value="1"/>
</dbReference>
<evidence type="ECO:0000256" key="3">
    <source>
        <dbReference type="ARBA" id="ARBA00023082"/>
    </source>
</evidence>
<dbReference type="GO" id="GO:0016987">
    <property type="term" value="F:sigma factor activity"/>
    <property type="evidence" value="ECO:0007669"/>
    <property type="project" value="UniProtKB-KW"/>
</dbReference>
<keyword evidence="2" id="KW-0805">Transcription regulation</keyword>
<dbReference type="Pfam" id="PF04542">
    <property type="entry name" value="Sigma70_r2"/>
    <property type="match status" value="1"/>
</dbReference>
<evidence type="ECO:0000313" key="8">
    <source>
        <dbReference type="Proteomes" id="UP000227088"/>
    </source>
</evidence>
<dbReference type="SUPFAM" id="SSF88946">
    <property type="entry name" value="Sigma2 domain of RNA polymerase sigma factors"/>
    <property type="match status" value="1"/>
</dbReference>
<evidence type="ECO:0000256" key="2">
    <source>
        <dbReference type="ARBA" id="ARBA00023015"/>
    </source>
</evidence>
<accession>A0A1Y5HT71</accession>
<feature type="domain" description="RNA polymerase sigma-70 region 2" evidence="6">
    <location>
        <begin position="8"/>
        <end position="73"/>
    </location>
</feature>
<protein>
    <recommendedName>
        <fullName evidence="5">RNA polymerase sigma factor SigZ</fullName>
    </recommendedName>
</protein>
<dbReference type="EMBL" id="MABE01000326">
    <property type="protein sequence ID" value="OUS40496.1"/>
    <property type="molecule type" value="Genomic_DNA"/>
</dbReference>
<dbReference type="InterPro" id="IPR013324">
    <property type="entry name" value="RNA_pol_sigma_r3/r4-like"/>
</dbReference>
<dbReference type="AlphaFoldDB" id="A0A1Y5HT71"/>
<dbReference type="InterPro" id="IPR039425">
    <property type="entry name" value="RNA_pol_sigma-70-like"/>
</dbReference>
<keyword evidence="3" id="KW-0731">Sigma factor</keyword>
<dbReference type="NCBIfam" id="TIGR02937">
    <property type="entry name" value="sigma70-ECF"/>
    <property type="match status" value="1"/>
</dbReference>
<dbReference type="SUPFAM" id="SSF88659">
    <property type="entry name" value="Sigma3 and sigma4 domains of RNA polymerase sigma factors"/>
    <property type="match status" value="1"/>
</dbReference>
<dbReference type="NCBIfam" id="TIGR02959">
    <property type="entry name" value="SigZ"/>
    <property type="match status" value="1"/>
</dbReference>
<dbReference type="NCBIfam" id="NF007215">
    <property type="entry name" value="PRK09637.1"/>
    <property type="match status" value="1"/>
</dbReference>
<evidence type="ECO:0000256" key="4">
    <source>
        <dbReference type="ARBA" id="ARBA00023163"/>
    </source>
</evidence>
<comment type="caution">
    <text evidence="7">The sequence shown here is derived from an EMBL/GenBank/DDBJ whole genome shotgun (WGS) entry which is preliminary data.</text>
</comment>
<dbReference type="InterPro" id="IPR014304">
    <property type="entry name" value="RNA_pol_sigma-Z"/>
</dbReference>
<evidence type="ECO:0000259" key="6">
    <source>
        <dbReference type="Pfam" id="PF04542"/>
    </source>
</evidence>
<evidence type="ECO:0000256" key="5">
    <source>
        <dbReference type="NCBIfam" id="TIGR02959"/>
    </source>
</evidence>
<name>A0A1Y5HT71_OLEAN</name>
<gene>
    <name evidence="7" type="ORF">A9R00_05735</name>
</gene>